<gene>
    <name evidence="2" type="ORF">F4X14_12660</name>
</gene>
<dbReference type="Pfam" id="PF01869">
    <property type="entry name" value="BcrAD_BadFG"/>
    <property type="match status" value="1"/>
</dbReference>
<dbReference type="CDD" id="cd24007">
    <property type="entry name" value="ASKHA_NBD_eukNAGK-like"/>
    <property type="match status" value="1"/>
</dbReference>
<dbReference type="PANTHER" id="PTHR43190:SF3">
    <property type="entry name" value="N-ACETYL-D-GLUCOSAMINE KINASE"/>
    <property type="match status" value="1"/>
</dbReference>
<evidence type="ECO:0000313" key="2">
    <source>
        <dbReference type="EMBL" id="MYC95808.1"/>
    </source>
</evidence>
<dbReference type="InterPro" id="IPR002731">
    <property type="entry name" value="ATPase_BadF"/>
</dbReference>
<sequence>MQPGFLPSSKTAGSEFRQPRDVGLLPLSSYNFPVAYFLGIDGGATKTHIVLSNGAGRPVVEGQSGPSNYHIVGVEQAAANLSAAISQALADSAVVPDGVKAACAGMAGFDGASDRKNVQKILTSALEASGMRCSWRSLNDSVVAWAGAFHGNPGALIASGSGAVAFAVGENGRSARADGFGHWLGDAGSGYDIGRRGLRSALAALDGRGPATRLTEQFRAVAGNSQQEWTGWLAELDSSISHAHEQLRSFAPSVAEAAAGGDAVARTIMHEAGTALASTAAAVLRKVGLLTDAKVATAGSVLKQPSCLYQAFRAALNAHLPGCQIVPARAGPARGAALLARSPGLVPQDALQAHG</sequence>
<dbReference type="InterPro" id="IPR043129">
    <property type="entry name" value="ATPase_NBD"/>
</dbReference>
<dbReference type="SUPFAM" id="SSF53067">
    <property type="entry name" value="Actin-like ATPase domain"/>
    <property type="match status" value="2"/>
</dbReference>
<dbReference type="PANTHER" id="PTHR43190">
    <property type="entry name" value="N-ACETYL-D-GLUCOSAMINE KINASE"/>
    <property type="match status" value="1"/>
</dbReference>
<reference evidence="2" key="1">
    <citation type="submission" date="2019-09" db="EMBL/GenBank/DDBJ databases">
        <title>Characterisation of the sponge microbiome using genome-centric metagenomics.</title>
        <authorList>
            <person name="Engelberts J.P."/>
            <person name="Robbins S.J."/>
            <person name="De Goeij J.M."/>
            <person name="Aranda M."/>
            <person name="Bell S.C."/>
            <person name="Webster N.S."/>
        </authorList>
    </citation>
    <scope>NUCLEOTIDE SEQUENCE</scope>
    <source>
        <strain evidence="2">SB0661_bin_32</strain>
    </source>
</reference>
<dbReference type="AlphaFoldDB" id="A0A6B1D816"/>
<dbReference type="Gene3D" id="3.30.420.40">
    <property type="match status" value="2"/>
</dbReference>
<proteinExistence type="predicted"/>
<protein>
    <recommendedName>
        <fullName evidence="1">ATPase BadF/BadG/BcrA/BcrD type domain-containing protein</fullName>
    </recommendedName>
</protein>
<feature type="domain" description="ATPase BadF/BadG/BcrA/BcrD type" evidence="1">
    <location>
        <begin position="38"/>
        <end position="340"/>
    </location>
</feature>
<accession>A0A6B1D816</accession>
<dbReference type="EMBL" id="VXMH01000066">
    <property type="protein sequence ID" value="MYC95808.1"/>
    <property type="molecule type" value="Genomic_DNA"/>
</dbReference>
<organism evidence="2">
    <name type="scientific">Caldilineaceae bacterium SB0661_bin_32</name>
    <dbReference type="NCBI Taxonomy" id="2605255"/>
    <lineage>
        <taxon>Bacteria</taxon>
        <taxon>Bacillati</taxon>
        <taxon>Chloroflexota</taxon>
        <taxon>Caldilineae</taxon>
        <taxon>Caldilineales</taxon>
        <taxon>Caldilineaceae</taxon>
    </lineage>
</organism>
<comment type="caution">
    <text evidence="2">The sequence shown here is derived from an EMBL/GenBank/DDBJ whole genome shotgun (WGS) entry which is preliminary data.</text>
</comment>
<evidence type="ECO:0000259" key="1">
    <source>
        <dbReference type="Pfam" id="PF01869"/>
    </source>
</evidence>
<dbReference type="InterPro" id="IPR052519">
    <property type="entry name" value="Euk-type_GlcNAc_Kinase"/>
</dbReference>
<name>A0A6B1D816_9CHLR</name>